<reference evidence="1" key="2">
    <citation type="journal article" date="2014" name="ISME J.">
        <title>Microbial stratification in low pH oxic and suboxic macroscopic growths along an acid mine drainage.</title>
        <authorList>
            <person name="Mendez-Garcia C."/>
            <person name="Mesa V."/>
            <person name="Sprenger R.R."/>
            <person name="Richter M."/>
            <person name="Diez M.S."/>
            <person name="Solano J."/>
            <person name="Bargiela R."/>
            <person name="Golyshina O.V."/>
            <person name="Manteca A."/>
            <person name="Ramos J.L."/>
            <person name="Gallego J.R."/>
            <person name="Llorente I."/>
            <person name="Martins Dos Santos V.A."/>
            <person name="Jensen O.N."/>
            <person name="Pelaez A.I."/>
            <person name="Sanchez J."/>
            <person name="Ferrer M."/>
        </authorList>
    </citation>
    <scope>NUCLEOTIDE SEQUENCE</scope>
</reference>
<protein>
    <submittedName>
        <fullName evidence="1">Uncharacterized protein</fullName>
    </submittedName>
</protein>
<dbReference type="EMBL" id="AUZX01008377">
    <property type="protein sequence ID" value="EQD56153.1"/>
    <property type="molecule type" value="Genomic_DNA"/>
</dbReference>
<feature type="non-terminal residue" evidence="1">
    <location>
        <position position="158"/>
    </location>
</feature>
<dbReference type="SUPFAM" id="SSF48371">
    <property type="entry name" value="ARM repeat"/>
    <property type="match status" value="1"/>
</dbReference>
<dbReference type="AlphaFoldDB" id="T1AI19"/>
<reference evidence="1" key="1">
    <citation type="submission" date="2013-08" db="EMBL/GenBank/DDBJ databases">
        <authorList>
            <person name="Mendez C."/>
            <person name="Richter M."/>
            <person name="Ferrer M."/>
            <person name="Sanchez J."/>
        </authorList>
    </citation>
    <scope>NUCLEOTIDE SEQUENCE</scope>
</reference>
<evidence type="ECO:0000313" key="1">
    <source>
        <dbReference type="EMBL" id="EQD56153.1"/>
    </source>
</evidence>
<dbReference type="InterPro" id="IPR016024">
    <property type="entry name" value="ARM-type_fold"/>
</dbReference>
<dbReference type="InterPro" id="IPR011989">
    <property type="entry name" value="ARM-like"/>
</dbReference>
<organism evidence="1">
    <name type="scientific">mine drainage metagenome</name>
    <dbReference type="NCBI Taxonomy" id="410659"/>
    <lineage>
        <taxon>unclassified sequences</taxon>
        <taxon>metagenomes</taxon>
        <taxon>ecological metagenomes</taxon>
    </lineage>
</organism>
<accession>T1AI19</accession>
<name>T1AI19_9ZZZZ</name>
<sequence>MVEAGEPDPAEQFVALLKIAIQSDNPSVDDDTEARFEQSPSWSFPAPRVEAAVATLDACLPRPDLYSRLMGDIDRLLDDAHPATRLQAATHLIRLWDIDRPGFWSRLALRLNSETNFGVLSDVVGLLGQVLNADPTQTEAQLLAVISRFSGTANEVRC</sequence>
<proteinExistence type="predicted"/>
<comment type="caution">
    <text evidence="1">The sequence shown here is derived from an EMBL/GenBank/DDBJ whole genome shotgun (WGS) entry which is preliminary data.</text>
</comment>
<dbReference type="Gene3D" id="1.25.10.10">
    <property type="entry name" value="Leucine-rich Repeat Variant"/>
    <property type="match status" value="1"/>
</dbReference>
<gene>
    <name evidence="1" type="ORF">B1A_11676</name>
</gene>